<evidence type="ECO:0000313" key="3">
    <source>
        <dbReference type="Proteomes" id="UP001278500"/>
    </source>
</evidence>
<keyword evidence="1" id="KW-0732">Signal</keyword>
<dbReference type="RefSeq" id="XP_062686877.1">
    <property type="nucleotide sequence ID" value="XM_062827801.1"/>
</dbReference>
<feature type="signal peptide" evidence="1">
    <location>
        <begin position="1"/>
        <end position="28"/>
    </location>
</feature>
<evidence type="ECO:0008006" key="4">
    <source>
        <dbReference type="Google" id="ProtNLM"/>
    </source>
</evidence>
<evidence type="ECO:0000256" key="1">
    <source>
        <dbReference type="SAM" id="SignalP"/>
    </source>
</evidence>
<dbReference type="EMBL" id="JAUEPP010000001">
    <property type="protein sequence ID" value="KAK3355499.1"/>
    <property type="molecule type" value="Genomic_DNA"/>
</dbReference>
<comment type="caution">
    <text evidence="2">The sequence shown here is derived from an EMBL/GenBank/DDBJ whole genome shotgun (WGS) entry which is preliminary data.</text>
</comment>
<protein>
    <recommendedName>
        <fullName evidence="4">Secreted protein</fullName>
    </recommendedName>
</protein>
<gene>
    <name evidence="2" type="ORF">B0H65DRAFT_49714</name>
</gene>
<reference evidence="2" key="1">
    <citation type="journal article" date="2023" name="Mol. Phylogenet. Evol.">
        <title>Genome-scale phylogeny and comparative genomics of the fungal order Sordariales.</title>
        <authorList>
            <person name="Hensen N."/>
            <person name="Bonometti L."/>
            <person name="Westerberg I."/>
            <person name="Brannstrom I.O."/>
            <person name="Guillou S."/>
            <person name="Cros-Aarteil S."/>
            <person name="Calhoun S."/>
            <person name="Haridas S."/>
            <person name="Kuo A."/>
            <person name="Mondo S."/>
            <person name="Pangilinan J."/>
            <person name="Riley R."/>
            <person name="LaButti K."/>
            <person name="Andreopoulos B."/>
            <person name="Lipzen A."/>
            <person name="Chen C."/>
            <person name="Yan M."/>
            <person name="Daum C."/>
            <person name="Ng V."/>
            <person name="Clum A."/>
            <person name="Steindorff A."/>
            <person name="Ohm R.A."/>
            <person name="Martin F."/>
            <person name="Silar P."/>
            <person name="Natvig D.O."/>
            <person name="Lalanne C."/>
            <person name="Gautier V."/>
            <person name="Ament-Velasquez S.L."/>
            <person name="Kruys A."/>
            <person name="Hutchinson M.I."/>
            <person name="Powell A.J."/>
            <person name="Barry K."/>
            <person name="Miller A.N."/>
            <person name="Grigoriev I.V."/>
            <person name="Debuchy R."/>
            <person name="Gladieux P."/>
            <person name="Hiltunen Thoren M."/>
            <person name="Johannesson H."/>
        </authorList>
    </citation>
    <scope>NUCLEOTIDE SEQUENCE</scope>
    <source>
        <strain evidence="2">CBS 560.94</strain>
    </source>
</reference>
<proteinExistence type="predicted"/>
<sequence length="167" mass="17790">MLTQYVGSGFSQLLCVSLSAVCLSAVRCCDSGPGTGISQQARASCHSHHPNATKKRRFTIPRISGFDIPVDRIVSPHDDGRTSSITPTLANLPTLLPTTYLTSKPAGQASSTYRAESLSLLEDWTGLGTGPSVAGTGYDGFRRELLPPGGIGRSFVFRLCHPPTKEQ</sequence>
<accession>A0AAE0JPR3</accession>
<evidence type="ECO:0000313" key="2">
    <source>
        <dbReference type="EMBL" id="KAK3355499.1"/>
    </source>
</evidence>
<reference evidence="2" key="2">
    <citation type="submission" date="2023-06" db="EMBL/GenBank/DDBJ databases">
        <authorList>
            <consortium name="Lawrence Berkeley National Laboratory"/>
            <person name="Haridas S."/>
            <person name="Hensen N."/>
            <person name="Bonometti L."/>
            <person name="Westerberg I."/>
            <person name="Brannstrom I.O."/>
            <person name="Guillou S."/>
            <person name="Cros-Aarteil S."/>
            <person name="Calhoun S."/>
            <person name="Kuo A."/>
            <person name="Mondo S."/>
            <person name="Pangilinan J."/>
            <person name="Riley R."/>
            <person name="Labutti K."/>
            <person name="Andreopoulos B."/>
            <person name="Lipzen A."/>
            <person name="Chen C."/>
            <person name="Yanf M."/>
            <person name="Daum C."/>
            <person name="Ng V."/>
            <person name="Clum A."/>
            <person name="Steindorff A."/>
            <person name="Ohm R."/>
            <person name="Martin F."/>
            <person name="Silar P."/>
            <person name="Natvig D."/>
            <person name="Lalanne C."/>
            <person name="Gautier V."/>
            <person name="Ament-Velasquez S.L."/>
            <person name="Kruys A."/>
            <person name="Hutchinson M.I."/>
            <person name="Powell A.J."/>
            <person name="Barry K."/>
            <person name="Miller A.N."/>
            <person name="Grigoriev I.V."/>
            <person name="Debuchy R."/>
            <person name="Gladieux P."/>
            <person name="Thoren M.H."/>
            <person name="Johannesson H."/>
        </authorList>
    </citation>
    <scope>NUCLEOTIDE SEQUENCE</scope>
    <source>
        <strain evidence="2">CBS 560.94</strain>
    </source>
</reference>
<dbReference type="GeneID" id="87864955"/>
<keyword evidence="3" id="KW-1185">Reference proteome</keyword>
<feature type="chain" id="PRO_5042208064" description="Secreted protein" evidence="1">
    <location>
        <begin position="29"/>
        <end position="167"/>
    </location>
</feature>
<organism evidence="2 3">
    <name type="scientific">Neurospora tetraspora</name>
    <dbReference type="NCBI Taxonomy" id="94610"/>
    <lineage>
        <taxon>Eukaryota</taxon>
        <taxon>Fungi</taxon>
        <taxon>Dikarya</taxon>
        <taxon>Ascomycota</taxon>
        <taxon>Pezizomycotina</taxon>
        <taxon>Sordariomycetes</taxon>
        <taxon>Sordariomycetidae</taxon>
        <taxon>Sordariales</taxon>
        <taxon>Sordariaceae</taxon>
        <taxon>Neurospora</taxon>
    </lineage>
</organism>
<dbReference type="AlphaFoldDB" id="A0AAE0JPR3"/>
<name>A0AAE0JPR3_9PEZI</name>
<dbReference type="Proteomes" id="UP001278500">
    <property type="component" value="Unassembled WGS sequence"/>
</dbReference>